<proteinExistence type="predicted"/>
<name>A0A8J3RK19_9ACTN</name>
<dbReference type="GO" id="GO:0008360">
    <property type="term" value="P:regulation of cell shape"/>
    <property type="evidence" value="ECO:0007669"/>
    <property type="project" value="UniProtKB-KW"/>
</dbReference>
<feature type="transmembrane region" description="Helical" evidence="6">
    <location>
        <begin position="108"/>
        <end position="129"/>
    </location>
</feature>
<accession>A0A8J3RK19</accession>
<dbReference type="GO" id="GO:0051301">
    <property type="term" value="P:cell division"/>
    <property type="evidence" value="ECO:0007669"/>
    <property type="project" value="UniProtKB-KW"/>
</dbReference>
<evidence type="ECO:0000313" key="7">
    <source>
        <dbReference type="EMBL" id="GIH75237.1"/>
    </source>
</evidence>
<feature type="transmembrane region" description="Helical" evidence="6">
    <location>
        <begin position="49"/>
        <end position="70"/>
    </location>
</feature>
<keyword evidence="4 6" id="KW-1133">Transmembrane helix</keyword>
<feature type="transmembrane region" description="Helical" evidence="6">
    <location>
        <begin position="263"/>
        <end position="282"/>
    </location>
</feature>
<keyword evidence="2 6" id="KW-0812">Transmembrane</keyword>
<feature type="transmembrane region" description="Helical" evidence="6">
    <location>
        <begin position="217"/>
        <end position="236"/>
    </location>
</feature>
<feature type="transmembrane region" description="Helical" evidence="6">
    <location>
        <begin position="385"/>
        <end position="406"/>
    </location>
</feature>
<keyword evidence="7" id="KW-0132">Cell division</keyword>
<feature type="transmembrane region" description="Helical" evidence="6">
    <location>
        <begin position="77"/>
        <end position="96"/>
    </location>
</feature>
<keyword evidence="3" id="KW-0133">Cell shape</keyword>
<reference evidence="7 8" key="1">
    <citation type="submission" date="2021-01" db="EMBL/GenBank/DDBJ databases">
        <title>Whole genome shotgun sequence of Planobispora longispora NBRC 13918.</title>
        <authorList>
            <person name="Komaki H."/>
            <person name="Tamura T."/>
        </authorList>
    </citation>
    <scope>NUCLEOTIDE SEQUENCE [LARGE SCALE GENOMIC DNA]</scope>
    <source>
        <strain evidence="7 8">NBRC 13918</strain>
    </source>
</reference>
<dbReference type="RefSeq" id="WP_203889930.1">
    <property type="nucleotide sequence ID" value="NZ_BOOH01000015.1"/>
</dbReference>
<feature type="transmembrane region" description="Helical" evidence="6">
    <location>
        <begin position="242"/>
        <end position="258"/>
    </location>
</feature>
<evidence type="ECO:0000256" key="6">
    <source>
        <dbReference type="SAM" id="Phobius"/>
    </source>
</evidence>
<comment type="subcellular location">
    <subcellularLocation>
        <location evidence="1">Membrane</location>
        <topology evidence="1">Multi-pass membrane protein</topology>
    </subcellularLocation>
</comment>
<protein>
    <submittedName>
        <fullName evidence="7">Cell division protein FtsW</fullName>
    </submittedName>
</protein>
<evidence type="ECO:0000256" key="4">
    <source>
        <dbReference type="ARBA" id="ARBA00022989"/>
    </source>
</evidence>
<dbReference type="GO" id="GO:0015648">
    <property type="term" value="F:lipid-linked peptidoglycan transporter activity"/>
    <property type="evidence" value="ECO:0007669"/>
    <property type="project" value="TreeGrafter"/>
</dbReference>
<sequence>MSAPGVEPVPLPAKRRMAQLVMLGFAVLIVMGAYAAVGLGIDQKIPSGMLTYGLGLGGFVLAAYLVLARFAPWADPLILPLVTLINGLGLVMIYRLEVGAGGKGGASATSQLLWTAVGVVVFAVTLIVLRDHRSLQRLTYTAGAAGLLLLISPLIPFLGQEINGARIWIGIPGVGQLQPAELAKLALIVFFAGYLVAKRDVLALAGRRLLFIDLPRARDLGPILITWGLSLGVLILQKDLGSSLLIFGTFIAMLYIATQRTSWVLIGILLFVGGAVLAASIFDHVAARVDVFLNPEDPKLFERELGGSAQLLEGLFGMSQGGILGTGLGQGYPGLIPLSFSDFIFAAIGEELGLTGLMALLMIYALLVERGLRTALAARDPFSKLLAGGLSFILAWQVFIIVGGVTNLIPLTGLVTPFMSQGGSALLANWILIALLVRMSDAARKPPPQAIQDEGLTQVFQR</sequence>
<evidence type="ECO:0000256" key="5">
    <source>
        <dbReference type="ARBA" id="ARBA00023136"/>
    </source>
</evidence>
<dbReference type="InterPro" id="IPR001182">
    <property type="entry name" value="FtsW/RodA"/>
</dbReference>
<dbReference type="GO" id="GO:0005886">
    <property type="term" value="C:plasma membrane"/>
    <property type="evidence" value="ECO:0007669"/>
    <property type="project" value="TreeGrafter"/>
</dbReference>
<evidence type="ECO:0000256" key="3">
    <source>
        <dbReference type="ARBA" id="ARBA00022960"/>
    </source>
</evidence>
<organism evidence="7 8">
    <name type="scientific">Planobispora longispora</name>
    <dbReference type="NCBI Taxonomy" id="28887"/>
    <lineage>
        <taxon>Bacteria</taxon>
        <taxon>Bacillati</taxon>
        <taxon>Actinomycetota</taxon>
        <taxon>Actinomycetes</taxon>
        <taxon>Streptosporangiales</taxon>
        <taxon>Streptosporangiaceae</taxon>
        <taxon>Planobispora</taxon>
    </lineage>
</organism>
<evidence type="ECO:0000256" key="2">
    <source>
        <dbReference type="ARBA" id="ARBA00022692"/>
    </source>
</evidence>
<evidence type="ECO:0000313" key="8">
    <source>
        <dbReference type="Proteomes" id="UP000616724"/>
    </source>
</evidence>
<dbReference type="Pfam" id="PF01098">
    <property type="entry name" value="FTSW_RODA_SPOVE"/>
    <property type="match status" value="1"/>
</dbReference>
<feature type="transmembrane region" description="Helical" evidence="6">
    <location>
        <begin position="343"/>
        <end position="364"/>
    </location>
</feature>
<dbReference type="PANTHER" id="PTHR30474">
    <property type="entry name" value="CELL CYCLE PROTEIN"/>
    <property type="match status" value="1"/>
</dbReference>
<dbReference type="GO" id="GO:0032153">
    <property type="term" value="C:cell division site"/>
    <property type="evidence" value="ECO:0007669"/>
    <property type="project" value="TreeGrafter"/>
</dbReference>
<dbReference type="PANTHER" id="PTHR30474:SF3">
    <property type="entry name" value="PEPTIDOGLYCAN GLYCOSYLTRANSFERASE RODA"/>
    <property type="match status" value="1"/>
</dbReference>
<keyword evidence="5 6" id="KW-0472">Membrane</keyword>
<comment type="caution">
    <text evidence="7">The sequence shown here is derived from an EMBL/GenBank/DDBJ whole genome shotgun (WGS) entry which is preliminary data.</text>
</comment>
<gene>
    <name evidence="7" type="ORF">Plo01_16660</name>
</gene>
<dbReference type="Proteomes" id="UP000616724">
    <property type="component" value="Unassembled WGS sequence"/>
</dbReference>
<feature type="transmembrane region" description="Helical" evidence="6">
    <location>
        <begin position="20"/>
        <end position="37"/>
    </location>
</feature>
<feature type="transmembrane region" description="Helical" evidence="6">
    <location>
        <begin position="138"/>
        <end position="159"/>
    </location>
</feature>
<evidence type="ECO:0000256" key="1">
    <source>
        <dbReference type="ARBA" id="ARBA00004141"/>
    </source>
</evidence>
<feature type="transmembrane region" description="Helical" evidence="6">
    <location>
        <begin position="418"/>
        <end position="437"/>
    </location>
</feature>
<dbReference type="AlphaFoldDB" id="A0A8J3RK19"/>
<dbReference type="EMBL" id="BOOH01000015">
    <property type="protein sequence ID" value="GIH75237.1"/>
    <property type="molecule type" value="Genomic_DNA"/>
</dbReference>
<keyword evidence="8" id="KW-1185">Reference proteome</keyword>
<feature type="transmembrane region" description="Helical" evidence="6">
    <location>
        <begin position="179"/>
        <end position="197"/>
    </location>
</feature>
<keyword evidence="7" id="KW-0131">Cell cycle</keyword>